<comment type="catalytic activity">
    <reaction evidence="8">
        <text>L-seryl-[protein] + ATP = O-phospho-L-seryl-[protein] + ADP + H(+)</text>
        <dbReference type="Rhea" id="RHEA:17989"/>
        <dbReference type="Rhea" id="RHEA-COMP:9863"/>
        <dbReference type="Rhea" id="RHEA-COMP:11604"/>
        <dbReference type="ChEBI" id="CHEBI:15378"/>
        <dbReference type="ChEBI" id="CHEBI:29999"/>
        <dbReference type="ChEBI" id="CHEBI:30616"/>
        <dbReference type="ChEBI" id="CHEBI:83421"/>
        <dbReference type="ChEBI" id="CHEBI:456216"/>
        <dbReference type="EC" id="2.7.11.1"/>
    </reaction>
</comment>
<comment type="caution">
    <text evidence="11">The sequence shown here is derived from an EMBL/GenBank/DDBJ whole genome shotgun (WGS) entry which is preliminary data.</text>
</comment>
<evidence type="ECO:0000259" key="10">
    <source>
        <dbReference type="PROSITE" id="PS50011"/>
    </source>
</evidence>
<dbReference type="InterPro" id="IPR008271">
    <property type="entry name" value="Ser/Thr_kinase_AS"/>
</dbReference>
<dbReference type="PROSITE" id="PS00108">
    <property type="entry name" value="PROTEIN_KINASE_ST"/>
    <property type="match status" value="1"/>
</dbReference>
<dbReference type="Gene3D" id="1.10.510.10">
    <property type="entry name" value="Transferase(Phosphotransferase) domain 1"/>
    <property type="match status" value="4"/>
</dbReference>
<dbReference type="GO" id="GO:0004674">
    <property type="term" value="F:protein serine/threonine kinase activity"/>
    <property type="evidence" value="ECO:0007669"/>
    <property type="project" value="UniProtKB-KW"/>
</dbReference>
<evidence type="ECO:0000256" key="2">
    <source>
        <dbReference type="ARBA" id="ARBA00022527"/>
    </source>
</evidence>
<dbReference type="InterPro" id="IPR011009">
    <property type="entry name" value="Kinase-like_dom_sf"/>
</dbReference>
<evidence type="ECO:0000256" key="9">
    <source>
        <dbReference type="SAM" id="MobiDB-lite"/>
    </source>
</evidence>
<evidence type="ECO:0000313" key="12">
    <source>
        <dbReference type="Proteomes" id="UP001289374"/>
    </source>
</evidence>
<sequence>MILVYDYMAGGTLADHLYKLQRENNHCTSLTWKQRLNICIGAARGLDYLHTGHGVIHRDVKASNILLDENFVAKVSDFGLAKHETRSTSQSHVSTNIKGTKGIMWETAVDLMVPEDEHILTKWARENISKGNVDEIVESGLRGKILEGSLKAFVGVAERCLLDELKKRPTMAQVVLQLEFALEQQESKQLLVLNEISRISDDIHPCNDEIGQLVQTGLLTMASTDVHNLIPHPEKQANSKVTDPFYTFPKSDMKVTSFHLFPNYIPSTGYFTYRTDEAQQRQRLQWPVRFNIMGIARGLFYLHQDSGLRIVHRSTRTSTIMLDNKMNPKISVFALARTLVDDQSELETGQVVGAYFGVTILDIVSGKRFCSYMPNQESMHLLDYAWMLWNEGKAAEIVDESLVGGTFPVEEAVRCIQLALLCTEEEPNRRPEMHSVLKILEGEELIAEPQTPWPLLTSGHDGDQTFEFDDTLEK</sequence>
<evidence type="ECO:0000256" key="6">
    <source>
        <dbReference type="ARBA" id="ARBA00022840"/>
    </source>
</evidence>
<dbReference type="Proteomes" id="UP001289374">
    <property type="component" value="Unassembled WGS sequence"/>
</dbReference>
<dbReference type="PANTHER" id="PTHR47973">
    <property type="entry name" value="CYSTEINE-RICH RECEPTOR-LIKE PROTEIN KINASE 3"/>
    <property type="match status" value="1"/>
</dbReference>
<feature type="region of interest" description="Disordered" evidence="9">
    <location>
        <begin position="452"/>
        <end position="474"/>
    </location>
</feature>
<accession>A0AAE2BPR8</accession>
<keyword evidence="4" id="KW-0547">Nucleotide-binding</keyword>
<evidence type="ECO:0000256" key="8">
    <source>
        <dbReference type="ARBA" id="ARBA00048679"/>
    </source>
</evidence>
<dbReference type="InterPro" id="IPR052059">
    <property type="entry name" value="CR_Ser/Thr_kinase"/>
</dbReference>
<evidence type="ECO:0000256" key="3">
    <source>
        <dbReference type="ARBA" id="ARBA00022679"/>
    </source>
</evidence>
<dbReference type="AlphaFoldDB" id="A0AAE2BPR8"/>
<comment type="catalytic activity">
    <reaction evidence="7">
        <text>L-threonyl-[protein] + ATP = O-phospho-L-threonyl-[protein] + ADP + H(+)</text>
        <dbReference type="Rhea" id="RHEA:46608"/>
        <dbReference type="Rhea" id="RHEA-COMP:11060"/>
        <dbReference type="Rhea" id="RHEA-COMP:11605"/>
        <dbReference type="ChEBI" id="CHEBI:15378"/>
        <dbReference type="ChEBI" id="CHEBI:30013"/>
        <dbReference type="ChEBI" id="CHEBI:30616"/>
        <dbReference type="ChEBI" id="CHEBI:61977"/>
        <dbReference type="ChEBI" id="CHEBI:456216"/>
        <dbReference type="EC" id="2.7.11.1"/>
    </reaction>
</comment>
<reference evidence="11" key="1">
    <citation type="submission" date="2020-06" db="EMBL/GenBank/DDBJ databases">
        <authorList>
            <person name="Li T."/>
            <person name="Hu X."/>
            <person name="Zhang T."/>
            <person name="Song X."/>
            <person name="Zhang H."/>
            <person name="Dai N."/>
            <person name="Sheng W."/>
            <person name="Hou X."/>
            <person name="Wei L."/>
        </authorList>
    </citation>
    <scope>NUCLEOTIDE SEQUENCE</scope>
    <source>
        <strain evidence="11">K16</strain>
        <tissue evidence="11">Leaf</tissue>
    </source>
</reference>
<dbReference type="EMBL" id="JACGWL010000010">
    <property type="protein sequence ID" value="KAK4393199.1"/>
    <property type="molecule type" value="Genomic_DNA"/>
</dbReference>
<dbReference type="InterPro" id="IPR001245">
    <property type="entry name" value="Ser-Thr/Tyr_kinase_cat_dom"/>
</dbReference>
<keyword evidence="6" id="KW-0067">ATP-binding</keyword>
<feature type="domain" description="Protein kinase" evidence="10">
    <location>
        <begin position="1"/>
        <end position="181"/>
    </location>
</feature>
<dbReference type="InterPro" id="IPR000719">
    <property type="entry name" value="Prot_kinase_dom"/>
</dbReference>
<feature type="compositionally biased region" description="Acidic residues" evidence="9">
    <location>
        <begin position="464"/>
        <end position="474"/>
    </location>
</feature>
<evidence type="ECO:0000313" key="11">
    <source>
        <dbReference type="EMBL" id="KAK4393199.1"/>
    </source>
</evidence>
<organism evidence="11 12">
    <name type="scientific">Sesamum angolense</name>
    <dbReference type="NCBI Taxonomy" id="2727404"/>
    <lineage>
        <taxon>Eukaryota</taxon>
        <taxon>Viridiplantae</taxon>
        <taxon>Streptophyta</taxon>
        <taxon>Embryophyta</taxon>
        <taxon>Tracheophyta</taxon>
        <taxon>Spermatophyta</taxon>
        <taxon>Magnoliopsida</taxon>
        <taxon>eudicotyledons</taxon>
        <taxon>Gunneridae</taxon>
        <taxon>Pentapetalae</taxon>
        <taxon>asterids</taxon>
        <taxon>lamiids</taxon>
        <taxon>Lamiales</taxon>
        <taxon>Pedaliaceae</taxon>
        <taxon>Sesamum</taxon>
    </lineage>
</organism>
<dbReference type="EC" id="2.7.11.1" evidence="1"/>
<dbReference type="SMART" id="SM00220">
    <property type="entry name" value="S_TKc"/>
    <property type="match status" value="1"/>
</dbReference>
<dbReference type="PROSITE" id="PS50011">
    <property type="entry name" value="PROTEIN_KINASE_DOM"/>
    <property type="match status" value="1"/>
</dbReference>
<dbReference type="Pfam" id="PF07714">
    <property type="entry name" value="PK_Tyr_Ser-Thr"/>
    <property type="match status" value="1"/>
</dbReference>
<gene>
    <name evidence="11" type="ORF">Sango_1790700</name>
</gene>
<dbReference type="FunFam" id="1.10.510.10:FF:001023">
    <property type="entry name" value="Os07g0541700 protein"/>
    <property type="match status" value="2"/>
</dbReference>
<name>A0AAE2BPR8_9LAMI</name>
<reference evidence="11" key="2">
    <citation type="journal article" date="2024" name="Plant">
        <title>Genomic evolution and insights into agronomic trait innovations of Sesamum species.</title>
        <authorList>
            <person name="Miao H."/>
            <person name="Wang L."/>
            <person name="Qu L."/>
            <person name="Liu H."/>
            <person name="Sun Y."/>
            <person name="Le M."/>
            <person name="Wang Q."/>
            <person name="Wei S."/>
            <person name="Zheng Y."/>
            <person name="Lin W."/>
            <person name="Duan Y."/>
            <person name="Cao H."/>
            <person name="Xiong S."/>
            <person name="Wang X."/>
            <person name="Wei L."/>
            <person name="Li C."/>
            <person name="Ma Q."/>
            <person name="Ju M."/>
            <person name="Zhao R."/>
            <person name="Li G."/>
            <person name="Mu C."/>
            <person name="Tian Q."/>
            <person name="Mei H."/>
            <person name="Zhang T."/>
            <person name="Gao T."/>
            <person name="Zhang H."/>
        </authorList>
    </citation>
    <scope>NUCLEOTIDE SEQUENCE</scope>
    <source>
        <strain evidence="11">K16</strain>
    </source>
</reference>
<dbReference type="SUPFAM" id="SSF56112">
    <property type="entry name" value="Protein kinase-like (PK-like)"/>
    <property type="match status" value="2"/>
</dbReference>
<evidence type="ECO:0000256" key="1">
    <source>
        <dbReference type="ARBA" id="ARBA00012513"/>
    </source>
</evidence>
<evidence type="ECO:0000256" key="7">
    <source>
        <dbReference type="ARBA" id="ARBA00047899"/>
    </source>
</evidence>
<keyword evidence="3" id="KW-0808">Transferase</keyword>
<keyword evidence="2" id="KW-0723">Serine/threonine-protein kinase</keyword>
<evidence type="ECO:0000256" key="5">
    <source>
        <dbReference type="ARBA" id="ARBA00022777"/>
    </source>
</evidence>
<evidence type="ECO:0000256" key="4">
    <source>
        <dbReference type="ARBA" id="ARBA00022741"/>
    </source>
</evidence>
<dbReference type="GO" id="GO:0005524">
    <property type="term" value="F:ATP binding"/>
    <property type="evidence" value="ECO:0007669"/>
    <property type="project" value="UniProtKB-KW"/>
</dbReference>
<keyword evidence="5 11" id="KW-0418">Kinase</keyword>
<proteinExistence type="predicted"/>
<keyword evidence="11" id="KW-0675">Receptor</keyword>
<keyword evidence="12" id="KW-1185">Reference proteome</keyword>
<protein>
    <recommendedName>
        <fullName evidence="1">non-specific serine/threonine protein kinase</fullName>
        <ecNumber evidence="1">2.7.11.1</ecNumber>
    </recommendedName>
</protein>